<dbReference type="InterPro" id="IPR009057">
    <property type="entry name" value="Homeodomain-like_sf"/>
</dbReference>
<dbReference type="Gene3D" id="1.10.10.60">
    <property type="entry name" value="Homeodomain-like"/>
    <property type="match status" value="2"/>
</dbReference>
<dbReference type="Gene3D" id="2.60.120.10">
    <property type="entry name" value="Jelly Rolls"/>
    <property type="match status" value="1"/>
</dbReference>
<organism evidence="5">
    <name type="scientific">Lactobacillus paragasseri</name>
    <dbReference type="NCBI Taxonomy" id="2107999"/>
    <lineage>
        <taxon>Bacteria</taxon>
        <taxon>Bacillati</taxon>
        <taxon>Bacillota</taxon>
        <taxon>Bacilli</taxon>
        <taxon>Lactobacillales</taxon>
        <taxon>Lactobacillaceae</taxon>
        <taxon>Lactobacillus</taxon>
    </lineage>
</organism>
<protein>
    <submittedName>
        <fullName evidence="5">Helix-turn-helix domain-containing protein</fullName>
    </submittedName>
</protein>
<dbReference type="PRINTS" id="PR00032">
    <property type="entry name" value="HTHARAC"/>
</dbReference>
<evidence type="ECO:0000313" key="5">
    <source>
        <dbReference type="EMBL" id="NDJ74552.1"/>
    </source>
</evidence>
<evidence type="ECO:0000256" key="3">
    <source>
        <dbReference type="ARBA" id="ARBA00023163"/>
    </source>
</evidence>
<dbReference type="InterPro" id="IPR020449">
    <property type="entry name" value="Tscrpt_reg_AraC-type_HTH"/>
</dbReference>
<feature type="domain" description="HTH araC/xylS-type" evidence="4">
    <location>
        <begin position="235"/>
        <end position="332"/>
    </location>
</feature>
<dbReference type="InterPro" id="IPR014710">
    <property type="entry name" value="RmlC-like_jellyroll"/>
</dbReference>
<dbReference type="EMBL" id="JAADJO010000025">
    <property type="protein sequence ID" value="NDJ74552.1"/>
    <property type="molecule type" value="Genomic_DNA"/>
</dbReference>
<keyword evidence="2" id="KW-0238">DNA-binding</keyword>
<dbReference type="SUPFAM" id="SSF51182">
    <property type="entry name" value="RmlC-like cupins"/>
    <property type="match status" value="1"/>
</dbReference>
<dbReference type="PANTHER" id="PTHR43280">
    <property type="entry name" value="ARAC-FAMILY TRANSCRIPTIONAL REGULATOR"/>
    <property type="match status" value="1"/>
</dbReference>
<dbReference type="InterPro" id="IPR018060">
    <property type="entry name" value="HTH_AraC"/>
</dbReference>
<dbReference type="RefSeq" id="WP_039156703.1">
    <property type="nucleotide sequence ID" value="NZ_CAZZQF010000001.1"/>
</dbReference>
<dbReference type="AlphaFoldDB" id="A0A6B2FZQ9"/>
<proteinExistence type="predicted"/>
<evidence type="ECO:0000256" key="1">
    <source>
        <dbReference type="ARBA" id="ARBA00023015"/>
    </source>
</evidence>
<keyword evidence="1" id="KW-0805">Transcription regulation</keyword>
<accession>A0A6B2FZQ9</accession>
<evidence type="ECO:0000256" key="2">
    <source>
        <dbReference type="ARBA" id="ARBA00023125"/>
    </source>
</evidence>
<dbReference type="SMART" id="SM00342">
    <property type="entry name" value="HTH_ARAC"/>
    <property type="match status" value="1"/>
</dbReference>
<dbReference type="GO" id="GO:0043565">
    <property type="term" value="F:sequence-specific DNA binding"/>
    <property type="evidence" value="ECO:0007669"/>
    <property type="project" value="InterPro"/>
</dbReference>
<dbReference type="InterPro" id="IPR018062">
    <property type="entry name" value="HTH_AraC-typ_CS"/>
</dbReference>
<dbReference type="InterPro" id="IPR011051">
    <property type="entry name" value="RmlC_Cupin_sf"/>
</dbReference>
<evidence type="ECO:0000259" key="4">
    <source>
        <dbReference type="PROSITE" id="PS01124"/>
    </source>
</evidence>
<dbReference type="PROSITE" id="PS01124">
    <property type="entry name" value="HTH_ARAC_FAMILY_2"/>
    <property type="match status" value="1"/>
</dbReference>
<dbReference type="PANTHER" id="PTHR43280:SF2">
    <property type="entry name" value="HTH-TYPE TRANSCRIPTIONAL REGULATOR EXSA"/>
    <property type="match status" value="1"/>
</dbReference>
<dbReference type="SUPFAM" id="SSF46689">
    <property type="entry name" value="Homeodomain-like"/>
    <property type="match status" value="1"/>
</dbReference>
<sequence length="336" mass="38848">MNTEILELLHQNREYKDWKKVENKLKPLIVDYINGEPVYGFYETLKDKSLNKNGQLISISTQPVDSFVPYHIHNYVEMMVVLLGNCTIRTASNTIHMKQDEIIVMGRDTIHKVDEIDSGTIVVNIALKPAAFSLNDLDFLTHKEGMQSISSMLFSLLASNNSKVAFNLFHTNHESHVVNTVYDIISEYYQPDSFSNQIIKMEVLELFLRLIRIASHSPNLVNAKKKQNNNEIDLLTLLLYIEKNYKLITLDKMAAYFGFNANYLSAYLKKRTGYTFIKLVHIQRINVAAEYLTFSNAPIDDISTEVGYENPSYFYKVFKKYIGCSPSDYRKKYQKN</sequence>
<dbReference type="PROSITE" id="PS00041">
    <property type="entry name" value="HTH_ARAC_FAMILY_1"/>
    <property type="match status" value="1"/>
</dbReference>
<name>A0A6B2FZQ9_9LACO</name>
<reference evidence="5" key="1">
    <citation type="submission" date="2020-01" db="EMBL/GenBank/DDBJ databases">
        <title>Vaginal microbiome of pregnant Indian women: Insights into the genome of dominants Lactobacillus species.</title>
        <authorList>
            <person name="Das B."/>
            <person name="Mehta O."/>
            <person name="Ghosh T.S."/>
            <person name="Kothidar A."/>
            <person name="Gowtham M.R."/>
            <person name="Mitra R."/>
            <person name="Kshetrapal P."/>
            <person name="Wadhwa N."/>
            <person name="Thiruvengadam R."/>
            <person name="Nair G.B."/>
            <person name="Bhatnagar S."/>
            <person name="Das B."/>
        </authorList>
    </citation>
    <scope>NUCLEOTIDE SEQUENCE</scope>
    <source>
        <strain evidence="5">Indica</strain>
    </source>
</reference>
<dbReference type="GO" id="GO:0003700">
    <property type="term" value="F:DNA-binding transcription factor activity"/>
    <property type="evidence" value="ECO:0007669"/>
    <property type="project" value="InterPro"/>
</dbReference>
<dbReference type="Pfam" id="PF12833">
    <property type="entry name" value="HTH_18"/>
    <property type="match status" value="1"/>
</dbReference>
<comment type="caution">
    <text evidence="5">The sequence shown here is derived from an EMBL/GenBank/DDBJ whole genome shotgun (WGS) entry which is preliminary data.</text>
</comment>
<keyword evidence="3" id="KW-0804">Transcription</keyword>
<gene>
    <name evidence="5" type="ORF">GWG61_08785</name>
</gene>